<dbReference type="GO" id="GO:0006508">
    <property type="term" value="P:proteolysis"/>
    <property type="evidence" value="ECO:0007669"/>
    <property type="project" value="UniProtKB-KW"/>
</dbReference>
<dbReference type="InterPro" id="IPR037518">
    <property type="entry name" value="MPN"/>
</dbReference>
<feature type="domain" description="Sushi" evidence="13">
    <location>
        <begin position="167"/>
        <end position="233"/>
    </location>
</feature>
<evidence type="ECO:0000259" key="14">
    <source>
        <dbReference type="PROSITE" id="PS50940"/>
    </source>
</evidence>
<dbReference type="InterPro" id="IPR002035">
    <property type="entry name" value="VWF_A"/>
</dbReference>
<dbReference type="InterPro" id="IPR002557">
    <property type="entry name" value="Chitin-bd_dom"/>
</dbReference>
<dbReference type="Gene3D" id="2.10.70.10">
    <property type="entry name" value="Complement Module, domain 1"/>
    <property type="match status" value="1"/>
</dbReference>
<organism evidence="15">
    <name type="scientific">Timema monikensis</name>
    <dbReference type="NCBI Taxonomy" id="170555"/>
    <lineage>
        <taxon>Eukaryota</taxon>
        <taxon>Metazoa</taxon>
        <taxon>Ecdysozoa</taxon>
        <taxon>Arthropoda</taxon>
        <taxon>Hexapoda</taxon>
        <taxon>Insecta</taxon>
        <taxon>Pterygota</taxon>
        <taxon>Neoptera</taxon>
        <taxon>Polyneoptera</taxon>
        <taxon>Phasmatodea</taxon>
        <taxon>Timematodea</taxon>
        <taxon>Timematoidea</taxon>
        <taxon>Timematidae</taxon>
        <taxon>Timema</taxon>
    </lineage>
</organism>
<evidence type="ECO:0000259" key="12">
    <source>
        <dbReference type="PROSITE" id="PS50249"/>
    </source>
</evidence>
<dbReference type="GO" id="GO:0006281">
    <property type="term" value="P:DNA repair"/>
    <property type="evidence" value="ECO:0007669"/>
    <property type="project" value="InterPro"/>
</dbReference>
<evidence type="ECO:0000313" key="15">
    <source>
        <dbReference type="EMBL" id="CAD7433678.1"/>
    </source>
</evidence>
<evidence type="ECO:0000256" key="2">
    <source>
        <dbReference type="ARBA" id="ARBA00022670"/>
    </source>
</evidence>
<dbReference type="Pfam" id="PF01398">
    <property type="entry name" value="JAB"/>
    <property type="match status" value="1"/>
</dbReference>
<dbReference type="Pfam" id="PF01607">
    <property type="entry name" value="CBM_14"/>
    <property type="match status" value="2"/>
</dbReference>
<sequence>MGLFLLQGVHMQVPTSCPGLNSPEYTVHIAHPNDCSLFYKCDNGQPRLQECPQGLNFNPVLQVCDWPWSAGCKAVLASNSSSSSTSTPPRKTTPLPESGVPCPTAGTCPDEDDPLDAPAVLLPHLTACGLYCRCVNRKPNLEACPDGLHFNVELQQCDWPQEAKCQGACPKLVNLPGSTWYPETCISDLSSSNDTCNLACSSGYELSGSSVVECTDDGWSGTGGIGVIPSCKTPEQLGEDFIDKINKTLFGVNASMLFLLDESGSVAPYQFEMEKTFAEAIVNAFPLSETRTAGVISFDHNAFVDIELTEGSTCDFQRRVKAITYSGGGTDIEKVLNNALSEVKSNSLFDTTLQFRALNYLRCYKSSWCRTPERPVLHRCGLAQTSKRDELLVTDGVSSTDPTVMASLLKSSGDNILFTIGVASYSRGQLEPLSSLYTDGSTLFFGISSFQVFDIIASYLKTAYHITAVQFLFTGNWDDKALLMTSDNKSLAGARLESGVSRRESSKMALHSVCMAADVYLVCLQHALSTEKEEVMGLLIGDVDCERTLHISAVVMLRRSDKRKDRVEISPEQLTKAAIQADKLTHELGQPMRVLGWYHSHPHITVWPSHIDVRTQAMYQMMDKCFVGVIFSVFSEDKSTKEQQIQVTCFQSLNQSPEAESAQFLRNEVPLYVVPTDKLSKPCLESMVELPEILFQEEKDSFDATTRLAYLSVLAALNNEAVLIKSLCHITETVSGPLMKALEQRKSTNLKRYKELLEEKDALVSIKSQSEVINCS</sequence>
<dbReference type="SMART" id="SM00032">
    <property type="entry name" value="CCP"/>
    <property type="match status" value="1"/>
</dbReference>
<dbReference type="CDD" id="cd00033">
    <property type="entry name" value="CCP"/>
    <property type="match status" value="1"/>
</dbReference>
<dbReference type="SMART" id="SM00494">
    <property type="entry name" value="ChtBD2"/>
    <property type="match status" value="2"/>
</dbReference>
<evidence type="ECO:0000256" key="1">
    <source>
        <dbReference type="ARBA" id="ARBA00008021"/>
    </source>
</evidence>
<dbReference type="Gene3D" id="3.40.140.10">
    <property type="entry name" value="Cytidine Deaminase, domain 2"/>
    <property type="match status" value="1"/>
</dbReference>
<dbReference type="InterPro" id="IPR000555">
    <property type="entry name" value="JAMM/MPN+_dom"/>
</dbReference>
<dbReference type="InterPro" id="IPR050242">
    <property type="entry name" value="JAMM_MPN+_peptidase_M67A"/>
</dbReference>
<feature type="domain" description="Chitin-binding type-2" evidence="14">
    <location>
        <begin position="14"/>
        <end position="74"/>
    </location>
</feature>
<dbReference type="PROSITE" id="PS50249">
    <property type="entry name" value="MPN"/>
    <property type="match status" value="1"/>
</dbReference>
<name>A0A7R9EHH6_9NEOP</name>
<keyword evidence="3" id="KW-0479">Metal-binding</keyword>
<dbReference type="Gene3D" id="3.40.50.410">
    <property type="entry name" value="von Willebrand factor, type A domain"/>
    <property type="match status" value="1"/>
</dbReference>
<feature type="domain" description="MPN" evidence="12">
    <location>
        <begin position="513"/>
        <end position="656"/>
    </location>
</feature>
<dbReference type="GO" id="GO:0070531">
    <property type="term" value="C:BRCA1-A complex"/>
    <property type="evidence" value="ECO:0007669"/>
    <property type="project" value="InterPro"/>
</dbReference>
<dbReference type="GO" id="GO:0004843">
    <property type="term" value="F:cysteine-type deubiquitinase activity"/>
    <property type="evidence" value="ECO:0007669"/>
    <property type="project" value="InterPro"/>
</dbReference>
<dbReference type="SUPFAM" id="SSF102712">
    <property type="entry name" value="JAB1/MPN domain"/>
    <property type="match status" value="1"/>
</dbReference>
<feature type="domain" description="Chitin-binding type-2" evidence="14">
    <location>
        <begin position="105"/>
        <end position="167"/>
    </location>
</feature>
<feature type="region of interest" description="Disordered" evidence="10">
    <location>
        <begin position="78"/>
        <end position="100"/>
    </location>
</feature>
<reference evidence="15" key="1">
    <citation type="submission" date="2020-11" db="EMBL/GenBank/DDBJ databases">
        <authorList>
            <person name="Tran Van P."/>
        </authorList>
    </citation>
    <scope>NUCLEOTIDE SEQUENCE</scope>
</reference>
<dbReference type="InterPro" id="IPR036508">
    <property type="entry name" value="Chitin-bd_dom_sf"/>
</dbReference>
<dbReference type="InterPro" id="IPR000436">
    <property type="entry name" value="Sushi_SCR_CCP_dom"/>
</dbReference>
<dbReference type="PANTHER" id="PTHR10410">
    <property type="entry name" value="EUKARYOTIC TRANSLATION INITIATION FACTOR 3 -RELATED"/>
    <property type="match status" value="1"/>
</dbReference>
<evidence type="ECO:0000256" key="7">
    <source>
        <dbReference type="ARBA" id="ARBA00023049"/>
    </source>
</evidence>
<dbReference type="GO" id="GO:0005576">
    <property type="term" value="C:extracellular region"/>
    <property type="evidence" value="ECO:0007669"/>
    <property type="project" value="InterPro"/>
</dbReference>
<dbReference type="SUPFAM" id="SSF53300">
    <property type="entry name" value="vWA-like"/>
    <property type="match status" value="1"/>
</dbReference>
<protein>
    <recommendedName>
        <fullName evidence="16">Lys-63-specific deubiquitinase BRCC36</fullName>
    </recommendedName>
</protein>
<dbReference type="CDD" id="cd01450">
    <property type="entry name" value="vWFA_subfamily_ECM"/>
    <property type="match status" value="1"/>
</dbReference>
<dbReference type="SMART" id="SM00232">
    <property type="entry name" value="JAB_MPN"/>
    <property type="match status" value="1"/>
</dbReference>
<comment type="caution">
    <text evidence="9">Lacks conserved residue(s) required for the propagation of feature annotation.</text>
</comment>
<dbReference type="SMART" id="SM00327">
    <property type="entry name" value="VWA"/>
    <property type="match status" value="1"/>
</dbReference>
<dbReference type="Pfam" id="PF00084">
    <property type="entry name" value="Sushi"/>
    <property type="match status" value="1"/>
</dbReference>
<comment type="similarity">
    <text evidence="1">Belongs to the peptidase M67A family. BRCC36 subfamily.</text>
</comment>
<dbReference type="InterPro" id="IPR035976">
    <property type="entry name" value="Sushi/SCR/CCP_sf"/>
</dbReference>
<keyword evidence="8" id="KW-1015">Disulfide bond</keyword>
<dbReference type="SUPFAM" id="SSF57625">
    <property type="entry name" value="Invertebrate chitin-binding proteins"/>
    <property type="match status" value="2"/>
</dbReference>
<dbReference type="PROSITE" id="PS50940">
    <property type="entry name" value="CHIT_BIND_II"/>
    <property type="match status" value="2"/>
</dbReference>
<keyword evidence="7" id="KW-0482">Metalloprotease</keyword>
<dbReference type="SUPFAM" id="SSF57535">
    <property type="entry name" value="Complement control module/SCR domain"/>
    <property type="match status" value="1"/>
</dbReference>
<dbReference type="GO" id="GO:0008237">
    <property type="term" value="F:metallopeptidase activity"/>
    <property type="evidence" value="ECO:0007669"/>
    <property type="project" value="UniProtKB-KW"/>
</dbReference>
<dbReference type="EMBL" id="OB796678">
    <property type="protein sequence ID" value="CAD7433678.1"/>
    <property type="molecule type" value="Genomic_DNA"/>
</dbReference>
<evidence type="ECO:0000256" key="3">
    <source>
        <dbReference type="ARBA" id="ARBA00022723"/>
    </source>
</evidence>
<dbReference type="InterPro" id="IPR036465">
    <property type="entry name" value="vWFA_dom_sf"/>
</dbReference>
<accession>A0A7R9EHH6</accession>
<dbReference type="GO" id="GO:0070552">
    <property type="term" value="C:BRISC complex"/>
    <property type="evidence" value="ECO:0007669"/>
    <property type="project" value="InterPro"/>
</dbReference>
<dbReference type="Gene3D" id="2.170.140.10">
    <property type="entry name" value="Chitin binding domain"/>
    <property type="match status" value="2"/>
</dbReference>
<keyword evidence="5" id="KW-0378">Hydrolase</keyword>
<evidence type="ECO:0000259" key="13">
    <source>
        <dbReference type="PROSITE" id="PS50923"/>
    </source>
</evidence>
<dbReference type="GO" id="GO:0008061">
    <property type="term" value="F:chitin binding"/>
    <property type="evidence" value="ECO:0007669"/>
    <property type="project" value="InterPro"/>
</dbReference>
<keyword evidence="6" id="KW-0862">Zinc</keyword>
<dbReference type="Pfam" id="PF00092">
    <property type="entry name" value="VWA"/>
    <property type="match status" value="1"/>
</dbReference>
<evidence type="ECO:0000259" key="11">
    <source>
        <dbReference type="PROSITE" id="PS50234"/>
    </source>
</evidence>
<evidence type="ECO:0000256" key="10">
    <source>
        <dbReference type="SAM" id="MobiDB-lite"/>
    </source>
</evidence>
<evidence type="ECO:0000256" key="8">
    <source>
        <dbReference type="ARBA" id="ARBA00023157"/>
    </source>
</evidence>
<dbReference type="AlphaFoldDB" id="A0A7R9EHH6"/>
<keyword evidence="2" id="KW-0645">Protease</keyword>
<dbReference type="GO" id="GO:0046872">
    <property type="term" value="F:metal ion binding"/>
    <property type="evidence" value="ECO:0007669"/>
    <property type="project" value="UniProtKB-KW"/>
</dbReference>
<evidence type="ECO:0000256" key="9">
    <source>
        <dbReference type="PROSITE-ProRule" id="PRU00302"/>
    </source>
</evidence>
<evidence type="ECO:0000256" key="4">
    <source>
        <dbReference type="ARBA" id="ARBA00022786"/>
    </source>
</evidence>
<dbReference type="PROSITE" id="PS50923">
    <property type="entry name" value="SUSHI"/>
    <property type="match status" value="1"/>
</dbReference>
<dbReference type="InterPro" id="IPR033860">
    <property type="entry name" value="MPN_BRCC36"/>
</dbReference>
<feature type="domain" description="VWFA" evidence="11">
    <location>
        <begin position="255"/>
        <end position="463"/>
    </location>
</feature>
<dbReference type="CDD" id="cd08068">
    <property type="entry name" value="MPN_BRCC36"/>
    <property type="match status" value="1"/>
</dbReference>
<dbReference type="InterPro" id="IPR040749">
    <property type="entry name" value="BRCC36_C"/>
</dbReference>
<dbReference type="GO" id="GO:0070536">
    <property type="term" value="P:protein K63-linked deubiquitination"/>
    <property type="evidence" value="ECO:0007669"/>
    <property type="project" value="InterPro"/>
</dbReference>
<keyword evidence="4" id="KW-0833">Ubl conjugation pathway</keyword>
<evidence type="ECO:0000256" key="5">
    <source>
        <dbReference type="ARBA" id="ARBA00022801"/>
    </source>
</evidence>
<gene>
    <name evidence="15" type="ORF">TMSB3V08_LOCUS10348</name>
</gene>
<dbReference type="PROSITE" id="PS50234">
    <property type="entry name" value="VWFA"/>
    <property type="match status" value="1"/>
</dbReference>
<proteinExistence type="inferred from homology"/>
<evidence type="ECO:0000256" key="6">
    <source>
        <dbReference type="ARBA" id="ARBA00022833"/>
    </source>
</evidence>
<dbReference type="Pfam" id="PF18110">
    <property type="entry name" value="BRCC36_C"/>
    <property type="match status" value="1"/>
</dbReference>
<evidence type="ECO:0008006" key="16">
    <source>
        <dbReference type="Google" id="ProtNLM"/>
    </source>
</evidence>
<feature type="compositionally biased region" description="Low complexity" evidence="10">
    <location>
        <begin position="78"/>
        <end position="96"/>
    </location>
</feature>
<keyword evidence="9" id="KW-0768">Sushi</keyword>